<evidence type="ECO:0008006" key="3">
    <source>
        <dbReference type="Google" id="ProtNLM"/>
    </source>
</evidence>
<dbReference type="EMBL" id="DNZF01000234">
    <property type="protein sequence ID" value="HBK54424.1"/>
    <property type="molecule type" value="Genomic_DNA"/>
</dbReference>
<reference evidence="1 2" key="1">
    <citation type="journal article" date="2018" name="Nat. Biotechnol.">
        <title>A standardized bacterial taxonomy based on genome phylogeny substantially revises the tree of life.</title>
        <authorList>
            <person name="Parks D.H."/>
            <person name="Chuvochina M."/>
            <person name="Waite D.W."/>
            <person name="Rinke C."/>
            <person name="Skarshewski A."/>
            <person name="Chaumeil P.A."/>
            <person name="Hugenholtz P."/>
        </authorList>
    </citation>
    <scope>NUCLEOTIDE SEQUENCE [LARGE SCALE GENOMIC DNA]</scope>
    <source>
        <strain evidence="1">UBA10948</strain>
    </source>
</reference>
<proteinExistence type="predicted"/>
<gene>
    <name evidence="1" type="ORF">DDZ44_10855</name>
</gene>
<sequence>MPSSRPSLKGDDALDNDIKSALACLKKGQSPGKREFLQEISVGTAFMLDFWREKYLAEYLARGGSKIKFLTGRSGSGKTHFLEMLALEAENMGYIPVKLSAREVWIHDFKEIYSAVLHQVNLLERLKLCSHEIIRQVGYDPEAIPQDMTLVDYLASQGKLDPLTKLEIRQQLNQLFLSNPLIDNNFALACALLTGSIMGHPTLEESSCRLLQLWLEGNREARLPSIRRLGLSPSKVTKYNARHMLRSLVEICRLAGYKGLIISIDELDILVRKDDMPELRYTRMKREDAYESIRELIDEIDTLKCVMFVFSFDRRLMDDDRWGLKSYPALWMRIQNEIEGERFNRFADIVDLDRLVDEVYTPDKIVEMSTRLARLINRYDEGARPLSLSTAEELYARARFGKVSLPRRVILSTLQGGVEEQ</sequence>
<dbReference type="InterPro" id="IPR021228">
    <property type="entry name" value="BrxD"/>
</dbReference>
<evidence type="ECO:0000313" key="2">
    <source>
        <dbReference type="Proteomes" id="UP000263273"/>
    </source>
</evidence>
<dbReference type="Proteomes" id="UP000263273">
    <property type="component" value="Unassembled WGS sequence"/>
</dbReference>
<comment type="caution">
    <text evidence="1">The sequence shown here is derived from an EMBL/GenBank/DDBJ whole genome shotgun (WGS) entry which is preliminary data.</text>
</comment>
<name>A0A354YYZ1_9FIRM</name>
<dbReference type="STRING" id="378794.GCA_001570625_02505"/>
<dbReference type="SUPFAM" id="SSF52540">
    <property type="entry name" value="P-loop containing nucleoside triphosphate hydrolases"/>
    <property type="match status" value="1"/>
</dbReference>
<dbReference type="Pfam" id="PF10923">
    <property type="entry name" value="BrxC_BrxD"/>
    <property type="match status" value="1"/>
</dbReference>
<dbReference type="InterPro" id="IPR027417">
    <property type="entry name" value="P-loop_NTPase"/>
</dbReference>
<evidence type="ECO:0000313" key="1">
    <source>
        <dbReference type="EMBL" id="HBK54424.1"/>
    </source>
</evidence>
<dbReference type="AlphaFoldDB" id="A0A354YYZ1"/>
<dbReference type="Gene3D" id="3.40.50.300">
    <property type="entry name" value="P-loop containing nucleotide triphosphate hydrolases"/>
    <property type="match status" value="1"/>
</dbReference>
<organism evidence="1 2">
    <name type="scientific">Syntrophomonas wolfei</name>
    <dbReference type="NCBI Taxonomy" id="863"/>
    <lineage>
        <taxon>Bacteria</taxon>
        <taxon>Bacillati</taxon>
        <taxon>Bacillota</taxon>
        <taxon>Clostridia</taxon>
        <taxon>Eubacteriales</taxon>
        <taxon>Syntrophomonadaceae</taxon>
        <taxon>Syntrophomonas</taxon>
    </lineage>
</organism>
<accession>A0A354YYZ1</accession>
<protein>
    <recommendedName>
        <fullName evidence="3">ATP-binding protein</fullName>
    </recommendedName>
</protein>